<feature type="transmembrane region" description="Helical" evidence="6">
    <location>
        <begin position="156"/>
        <end position="178"/>
    </location>
</feature>
<gene>
    <name evidence="7" type="ORF">QQX98_003474</name>
</gene>
<evidence type="ECO:0000256" key="3">
    <source>
        <dbReference type="ARBA" id="ARBA00022692"/>
    </source>
</evidence>
<dbReference type="SUPFAM" id="SSF81321">
    <property type="entry name" value="Family A G protein-coupled receptor-like"/>
    <property type="match status" value="1"/>
</dbReference>
<protein>
    <submittedName>
        <fullName evidence="7">Uncharacterized protein</fullName>
    </submittedName>
</protein>
<comment type="subcellular location">
    <subcellularLocation>
        <location evidence="1">Membrane</location>
        <topology evidence="1">Multi-pass membrane protein</topology>
    </subcellularLocation>
</comment>
<evidence type="ECO:0000256" key="1">
    <source>
        <dbReference type="ARBA" id="ARBA00004141"/>
    </source>
</evidence>
<dbReference type="Gene3D" id="1.20.1070.10">
    <property type="entry name" value="Rhodopsin 7-helix transmembrane proteins"/>
    <property type="match status" value="1"/>
</dbReference>
<evidence type="ECO:0000256" key="4">
    <source>
        <dbReference type="ARBA" id="ARBA00022989"/>
    </source>
</evidence>
<evidence type="ECO:0000256" key="6">
    <source>
        <dbReference type="SAM" id="Phobius"/>
    </source>
</evidence>
<dbReference type="Proteomes" id="UP001498476">
    <property type="component" value="Unassembled WGS sequence"/>
</dbReference>
<reference evidence="7 8" key="1">
    <citation type="journal article" date="2025" name="Microbiol. Resour. Announc.">
        <title>Draft genome sequences for Neonectria magnoliae and Neonectria punicea, canker pathogens of Liriodendron tulipifera and Acer saccharum in West Virginia.</title>
        <authorList>
            <person name="Petronek H.M."/>
            <person name="Kasson M.T."/>
            <person name="Metheny A.M."/>
            <person name="Stauder C.M."/>
            <person name="Lovett B."/>
            <person name="Lynch S.C."/>
            <person name="Garnas J.R."/>
            <person name="Kasson L.R."/>
            <person name="Stajich J.E."/>
        </authorList>
    </citation>
    <scope>NUCLEOTIDE SEQUENCE [LARGE SCALE GENOMIC DNA]</scope>
    <source>
        <strain evidence="7 8">NRRL 64653</strain>
    </source>
</reference>
<keyword evidence="3 6" id="KW-0812">Transmembrane</keyword>
<comment type="similarity">
    <text evidence="2">Belongs to the archaeal/bacterial/fungal opsin family.</text>
</comment>
<dbReference type="CDD" id="cd15239">
    <property type="entry name" value="7tm_YRO2_fungal-like"/>
    <property type="match status" value="1"/>
</dbReference>
<dbReference type="PANTHER" id="PTHR28286">
    <property type="match status" value="1"/>
</dbReference>
<dbReference type="InterPro" id="IPR001425">
    <property type="entry name" value="Arc/bac/fun_rhodopsins"/>
</dbReference>
<evidence type="ECO:0000313" key="7">
    <source>
        <dbReference type="EMBL" id="KAK7419135.1"/>
    </source>
</evidence>
<keyword evidence="8" id="KW-1185">Reference proteome</keyword>
<proteinExistence type="inferred from homology"/>
<keyword evidence="5 6" id="KW-0472">Membrane</keyword>
<dbReference type="PANTHER" id="PTHR28286:SF1">
    <property type="entry name" value="30 KDA HEAT SHOCK PROTEIN-RELATED"/>
    <property type="match status" value="1"/>
</dbReference>
<organism evidence="7 8">
    <name type="scientific">Neonectria punicea</name>
    <dbReference type="NCBI Taxonomy" id="979145"/>
    <lineage>
        <taxon>Eukaryota</taxon>
        <taxon>Fungi</taxon>
        <taxon>Dikarya</taxon>
        <taxon>Ascomycota</taxon>
        <taxon>Pezizomycotina</taxon>
        <taxon>Sordariomycetes</taxon>
        <taxon>Hypocreomycetidae</taxon>
        <taxon>Hypocreales</taxon>
        <taxon>Nectriaceae</taxon>
        <taxon>Neonectria</taxon>
    </lineage>
</organism>
<dbReference type="PRINTS" id="PR00251">
    <property type="entry name" value="BACTRLOPSIN"/>
</dbReference>
<feature type="transmembrane region" description="Helical" evidence="6">
    <location>
        <begin position="190"/>
        <end position="211"/>
    </location>
</feature>
<feature type="transmembrane region" description="Helical" evidence="6">
    <location>
        <begin position="105"/>
        <end position="123"/>
    </location>
</feature>
<name>A0ABR1HDX2_9HYPO</name>
<feature type="transmembrane region" description="Helical" evidence="6">
    <location>
        <begin position="30"/>
        <end position="48"/>
    </location>
</feature>
<evidence type="ECO:0000313" key="8">
    <source>
        <dbReference type="Proteomes" id="UP001498476"/>
    </source>
</evidence>
<dbReference type="Pfam" id="PF01036">
    <property type="entry name" value="Bac_rhodopsin"/>
    <property type="match status" value="1"/>
</dbReference>
<dbReference type="InterPro" id="IPR043476">
    <property type="entry name" value="Yro2-like_7TM"/>
</dbReference>
<dbReference type="SMART" id="SM01021">
    <property type="entry name" value="Bac_rhodopsin"/>
    <property type="match status" value="1"/>
</dbReference>
<feature type="transmembrane region" description="Helical" evidence="6">
    <location>
        <begin position="60"/>
        <end position="85"/>
    </location>
</feature>
<comment type="caution">
    <text evidence="7">The sequence shown here is derived from an EMBL/GenBank/DDBJ whole genome shotgun (WGS) entry which is preliminary data.</text>
</comment>
<evidence type="ECO:0000256" key="2">
    <source>
        <dbReference type="ARBA" id="ARBA00008130"/>
    </source>
</evidence>
<sequence length="305" mass="33379">MTAMIYARNKALDTNPPAGDSHLTRGGSDWLWAVTAIYTLAFLAYFVLSLRPRHGEKIFHYLFTIGLLVGAIAYFAMASDLAWSVVATSLNRGDAASYQIFFAKYVNWVVAFPVVIIALGLVSGVSWATIFFNVALAWTWILTYLFSAYTATSYKWGFYAFGTVAWLLLAMQTLWTGLSSATRVDLRRDYVMMAGWLNLLWFLYPIAFGVSDGGNVISVTKSLVFFGILDVLMLPGLAFVFLFLSRKWDYGHLNLHFTQYGRVAGRNGVFPEKASGAAGNNVPATSTAAGTGVPATTGQQGIVTA</sequence>
<evidence type="ECO:0000256" key="5">
    <source>
        <dbReference type="ARBA" id="ARBA00023136"/>
    </source>
</evidence>
<accession>A0ABR1HDX2</accession>
<feature type="transmembrane region" description="Helical" evidence="6">
    <location>
        <begin position="223"/>
        <end position="244"/>
    </location>
</feature>
<feature type="transmembrane region" description="Helical" evidence="6">
    <location>
        <begin position="130"/>
        <end position="150"/>
    </location>
</feature>
<dbReference type="EMBL" id="JAZAVJ010000040">
    <property type="protein sequence ID" value="KAK7419135.1"/>
    <property type="molecule type" value="Genomic_DNA"/>
</dbReference>
<keyword evidence="4 6" id="KW-1133">Transmembrane helix</keyword>